<dbReference type="OrthoDB" id="487187at2"/>
<reference evidence="3" key="1">
    <citation type="submission" date="2018-02" db="EMBL/GenBank/DDBJ databases">
        <authorList>
            <person name="Moore K."/>
            <person name="Momper L."/>
        </authorList>
    </citation>
    <scope>NUCLEOTIDE SEQUENCE [LARGE SCALE GENOMIC DNA]</scope>
    <source>
        <strain evidence="3">ULC18</strain>
    </source>
</reference>
<organism evidence="2 3">
    <name type="scientific">Stenomitos frigidus ULC18</name>
    <dbReference type="NCBI Taxonomy" id="2107698"/>
    <lineage>
        <taxon>Bacteria</taxon>
        <taxon>Bacillati</taxon>
        <taxon>Cyanobacteriota</taxon>
        <taxon>Cyanophyceae</taxon>
        <taxon>Leptolyngbyales</taxon>
        <taxon>Leptolyngbyaceae</taxon>
        <taxon>Stenomitos</taxon>
    </lineage>
</organism>
<comment type="caution">
    <text evidence="2">The sequence shown here is derived from an EMBL/GenBank/DDBJ whole genome shotgun (WGS) entry which is preliminary data.</text>
</comment>
<dbReference type="NCBIfam" id="NF041216">
    <property type="entry name" value="CU044_2847_fam"/>
    <property type="match status" value="1"/>
</dbReference>
<evidence type="ECO:0000259" key="1">
    <source>
        <dbReference type="Pfam" id="PF19493"/>
    </source>
</evidence>
<dbReference type="Pfam" id="PF19493">
    <property type="entry name" value="Trypco1"/>
    <property type="match status" value="1"/>
</dbReference>
<name>A0A2T1DY03_9CYAN</name>
<dbReference type="InterPro" id="IPR045794">
    <property type="entry name" value="Trypco1"/>
</dbReference>
<dbReference type="RefSeq" id="WP_106259199.1">
    <property type="nucleotide sequence ID" value="NZ_CAWNSW010000164.1"/>
</dbReference>
<protein>
    <recommendedName>
        <fullName evidence="1">Trypsin-co-occurring domain-containing protein</fullName>
    </recommendedName>
</protein>
<dbReference type="Proteomes" id="UP000239576">
    <property type="component" value="Unassembled WGS sequence"/>
</dbReference>
<accession>A0A2T1DY03</accession>
<sequence length="105" mass="11371">MDSQSVYIPVELEDGSIINIEATPIGEQQVAFPTIPFKDIKASIVSVSKEISDAIKQVEPTKASVKFGFEVAFKEGELTALLVKGSGKANLEITLEWSKAEKKST</sequence>
<gene>
    <name evidence="2" type="ORF">C7B82_23905</name>
</gene>
<keyword evidence="3" id="KW-1185">Reference proteome</keyword>
<dbReference type="AlphaFoldDB" id="A0A2T1DY03"/>
<dbReference type="EMBL" id="PVWK01000126">
    <property type="protein sequence ID" value="PSB25377.1"/>
    <property type="molecule type" value="Genomic_DNA"/>
</dbReference>
<evidence type="ECO:0000313" key="3">
    <source>
        <dbReference type="Proteomes" id="UP000239576"/>
    </source>
</evidence>
<evidence type="ECO:0000313" key="2">
    <source>
        <dbReference type="EMBL" id="PSB25377.1"/>
    </source>
</evidence>
<proteinExistence type="predicted"/>
<reference evidence="2 3" key="2">
    <citation type="submission" date="2018-03" db="EMBL/GenBank/DDBJ databases">
        <title>The ancient ancestry and fast evolution of plastids.</title>
        <authorList>
            <person name="Moore K.R."/>
            <person name="Magnabosco C."/>
            <person name="Momper L."/>
            <person name="Gold D.A."/>
            <person name="Bosak T."/>
            <person name="Fournier G.P."/>
        </authorList>
    </citation>
    <scope>NUCLEOTIDE SEQUENCE [LARGE SCALE GENOMIC DNA]</scope>
    <source>
        <strain evidence="2 3">ULC18</strain>
    </source>
</reference>
<feature type="domain" description="Trypsin-co-occurring" evidence="1">
    <location>
        <begin position="11"/>
        <end position="99"/>
    </location>
</feature>